<sequence length="61" mass="6785">MLSDDVDPHQPSAMHLRKPPSHPRGSHRAGVHGPVPHLSTSQNRFARRPSTVPDRPTHALR</sequence>
<evidence type="ECO:0000313" key="2">
    <source>
        <dbReference type="EMBL" id="KDR68983.1"/>
    </source>
</evidence>
<proteinExistence type="predicted"/>
<organism evidence="2 3">
    <name type="scientific">Galerina marginata (strain CBS 339.88)</name>
    <dbReference type="NCBI Taxonomy" id="685588"/>
    <lineage>
        <taxon>Eukaryota</taxon>
        <taxon>Fungi</taxon>
        <taxon>Dikarya</taxon>
        <taxon>Basidiomycota</taxon>
        <taxon>Agaricomycotina</taxon>
        <taxon>Agaricomycetes</taxon>
        <taxon>Agaricomycetidae</taxon>
        <taxon>Agaricales</taxon>
        <taxon>Agaricineae</taxon>
        <taxon>Strophariaceae</taxon>
        <taxon>Galerina</taxon>
    </lineage>
</organism>
<evidence type="ECO:0000256" key="1">
    <source>
        <dbReference type="SAM" id="MobiDB-lite"/>
    </source>
</evidence>
<dbReference type="AlphaFoldDB" id="A0A067SQF4"/>
<feature type="compositionally biased region" description="Basic residues" evidence="1">
    <location>
        <begin position="15"/>
        <end position="30"/>
    </location>
</feature>
<dbReference type="HOGENOM" id="CLU_2922777_0_0_1"/>
<accession>A0A067SQF4</accession>
<dbReference type="EMBL" id="KL142404">
    <property type="protein sequence ID" value="KDR68983.1"/>
    <property type="molecule type" value="Genomic_DNA"/>
</dbReference>
<name>A0A067SQF4_GALM3</name>
<feature type="region of interest" description="Disordered" evidence="1">
    <location>
        <begin position="1"/>
        <end position="61"/>
    </location>
</feature>
<keyword evidence="3" id="KW-1185">Reference proteome</keyword>
<dbReference type="Proteomes" id="UP000027222">
    <property type="component" value="Unassembled WGS sequence"/>
</dbReference>
<evidence type="ECO:0000313" key="3">
    <source>
        <dbReference type="Proteomes" id="UP000027222"/>
    </source>
</evidence>
<protein>
    <submittedName>
        <fullName evidence="2">Uncharacterized protein</fullName>
    </submittedName>
</protein>
<gene>
    <name evidence="2" type="ORF">GALMADRAFT_932076</name>
</gene>
<reference evidence="3" key="1">
    <citation type="journal article" date="2014" name="Proc. Natl. Acad. Sci. U.S.A.">
        <title>Extensive sampling of basidiomycete genomes demonstrates inadequacy of the white-rot/brown-rot paradigm for wood decay fungi.</title>
        <authorList>
            <person name="Riley R."/>
            <person name="Salamov A.A."/>
            <person name="Brown D.W."/>
            <person name="Nagy L.G."/>
            <person name="Floudas D."/>
            <person name="Held B.W."/>
            <person name="Levasseur A."/>
            <person name="Lombard V."/>
            <person name="Morin E."/>
            <person name="Otillar R."/>
            <person name="Lindquist E.A."/>
            <person name="Sun H."/>
            <person name="LaButti K.M."/>
            <person name="Schmutz J."/>
            <person name="Jabbour D."/>
            <person name="Luo H."/>
            <person name="Baker S.E."/>
            <person name="Pisabarro A.G."/>
            <person name="Walton J.D."/>
            <person name="Blanchette R.A."/>
            <person name="Henrissat B."/>
            <person name="Martin F."/>
            <person name="Cullen D."/>
            <person name="Hibbett D.S."/>
            <person name="Grigoriev I.V."/>
        </authorList>
    </citation>
    <scope>NUCLEOTIDE SEQUENCE [LARGE SCALE GENOMIC DNA]</scope>
    <source>
        <strain evidence="3">CBS 339.88</strain>
    </source>
</reference>